<sequence>MSERSKQEVTKFIALAYEDFYLQGDKNISKRYMRFETYRYTSLSDKDIEAHIVFFVLHCACQRTDSVGGVEHDKIITLSLSISSKDVTGGEERKGYGQACRCHVYKVKPSEMVTARAAIKPSQFQESDEKTAKSKSLNLTEASKNAQL</sequence>
<name>A0AAE1CQF7_9GAST</name>
<feature type="region of interest" description="Disordered" evidence="1">
    <location>
        <begin position="121"/>
        <end position="148"/>
    </location>
</feature>
<protein>
    <submittedName>
        <fullName evidence="2">Uncharacterized protein</fullName>
    </submittedName>
</protein>
<comment type="caution">
    <text evidence="2">The sequence shown here is derived from an EMBL/GenBank/DDBJ whole genome shotgun (WGS) entry which is preliminary data.</text>
</comment>
<keyword evidence="3" id="KW-1185">Reference proteome</keyword>
<evidence type="ECO:0000313" key="2">
    <source>
        <dbReference type="EMBL" id="KAK3727357.1"/>
    </source>
</evidence>
<gene>
    <name evidence="2" type="ORF">RRG08_018341</name>
</gene>
<dbReference type="Proteomes" id="UP001283361">
    <property type="component" value="Unassembled WGS sequence"/>
</dbReference>
<proteinExistence type="predicted"/>
<accession>A0AAE1CQF7</accession>
<dbReference type="EMBL" id="JAWDGP010007244">
    <property type="protein sequence ID" value="KAK3727357.1"/>
    <property type="molecule type" value="Genomic_DNA"/>
</dbReference>
<evidence type="ECO:0000313" key="3">
    <source>
        <dbReference type="Proteomes" id="UP001283361"/>
    </source>
</evidence>
<dbReference type="AlphaFoldDB" id="A0AAE1CQF7"/>
<evidence type="ECO:0000256" key="1">
    <source>
        <dbReference type="SAM" id="MobiDB-lite"/>
    </source>
</evidence>
<reference evidence="2" key="1">
    <citation type="journal article" date="2023" name="G3 (Bethesda)">
        <title>A reference genome for the long-term kleptoplast-retaining sea slug Elysia crispata morphotype clarki.</title>
        <authorList>
            <person name="Eastman K.E."/>
            <person name="Pendleton A.L."/>
            <person name="Shaikh M.A."/>
            <person name="Suttiyut T."/>
            <person name="Ogas R."/>
            <person name="Tomko P."/>
            <person name="Gavelis G."/>
            <person name="Widhalm J.R."/>
            <person name="Wisecaver J.H."/>
        </authorList>
    </citation>
    <scope>NUCLEOTIDE SEQUENCE</scope>
    <source>
        <strain evidence="2">ECLA1</strain>
    </source>
</reference>
<feature type="compositionally biased region" description="Polar residues" evidence="1">
    <location>
        <begin position="134"/>
        <end position="148"/>
    </location>
</feature>
<organism evidence="2 3">
    <name type="scientific">Elysia crispata</name>
    <name type="common">lettuce slug</name>
    <dbReference type="NCBI Taxonomy" id="231223"/>
    <lineage>
        <taxon>Eukaryota</taxon>
        <taxon>Metazoa</taxon>
        <taxon>Spiralia</taxon>
        <taxon>Lophotrochozoa</taxon>
        <taxon>Mollusca</taxon>
        <taxon>Gastropoda</taxon>
        <taxon>Heterobranchia</taxon>
        <taxon>Euthyneura</taxon>
        <taxon>Panpulmonata</taxon>
        <taxon>Sacoglossa</taxon>
        <taxon>Placobranchoidea</taxon>
        <taxon>Plakobranchidae</taxon>
        <taxon>Elysia</taxon>
    </lineage>
</organism>